<reference evidence="3 4" key="1">
    <citation type="journal article" date="2014" name="PLoS Genet.">
        <title>The Genome of Spironucleus salmonicida Highlights a Fish Pathogen Adapted to Fluctuating Environments.</title>
        <authorList>
            <person name="Xu F."/>
            <person name="Jerlstrom-Hultqvist J."/>
            <person name="Einarsson E."/>
            <person name="Astvaldsson A."/>
            <person name="Svard S.G."/>
            <person name="Andersson J.O."/>
        </authorList>
    </citation>
    <scope>NUCLEOTIDE SEQUENCE</scope>
    <source>
        <strain evidence="4">ATCC 50377</strain>
    </source>
</reference>
<feature type="coiled-coil region" evidence="1">
    <location>
        <begin position="216"/>
        <end position="277"/>
    </location>
</feature>
<evidence type="ECO:0000313" key="4">
    <source>
        <dbReference type="EMBL" id="KAH0570329.1"/>
    </source>
</evidence>
<evidence type="ECO:0000256" key="2">
    <source>
        <dbReference type="SAM" id="MobiDB-lite"/>
    </source>
</evidence>
<evidence type="ECO:0000256" key="1">
    <source>
        <dbReference type="SAM" id="Coils"/>
    </source>
</evidence>
<feature type="compositionally biased region" description="Basic residues" evidence="2">
    <location>
        <begin position="104"/>
        <end position="114"/>
    </location>
</feature>
<gene>
    <name evidence="3" type="ORF">SS50377_13185</name>
    <name evidence="4" type="ORF">SS50377_28304</name>
</gene>
<organism evidence="3">
    <name type="scientific">Spironucleus salmonicida</name>
    <dbReference type="NCBI Taxonomy" id="348837"/>
    <lineage>
        <taxon>Eukaryota</taxon>
        <taxon>Metamonada</taxon>
        <taxon>Diplomonadida</taxon>
        <taxon>Hexamitidae</taxon>
        <taxon>Hexamitinae</taxon>
        <taxon>Spironucleus</taxon>
    </lineage>
</organism>
<keyword evidence="5" id="KW-1185">Reference proteome</keyword>
<keyword evidence="1" id="KW-0175">Coiled coil</keyword>
<feature type="compositionally biased region" description="Polar residues" evidence="2">
    <location>
        <begin position="135"/>
        <end position="152"/>
    </location>
</feature>
<dbReference type="AlphaFoldDB" id="V6LQC4"/>
<dbReference type="VEuPathDB" id="GiardiaDB:SS50377_28304"/>
<name>V6LQC4_9EUKA</name>
<evidence type="ECO:0000313" key="3">
    <source>
        <dbReference type="EMBL" id="EST46785.1"/>
    </source>
</evidence>
<dbReference type="EMBL" id="AUWU02000008">
    <property type="protein sequence ID" value="KAH0570329.1"/>
    <property type="molecule type" value="Genomic_DNA"/>
</dbReference>
<evidence type="ECO:0000313" key="5">
    <source>
        <dbReference type="Proteomes" id="UP000018208"/>
    </source>
</evidence>
<feature type="compositionally biased region" description="Polar residues" evidence="2">
    <location>
        <begin position="116"/>
        <end position="125"/>
    </location>
</feature>
<sequence length="586" mass="67625">MESSNLDLASLQKQLKTQKQRNSGLLHQLDIMRSESQDQLLHLTNQYEKKMQFLSQTSIDTSQTTPSEVIPLFDSGLASFSATDPLRFVTSKKAVHEKFELPPKKPRKSPKRSRLQNDTTSISASESRDVLDLHTSPSEIQLQKPWQRQSPIDTMTTTKPLFDVFLHDLQEAPTPKLVTEKTQAQLEAHFLGAQIEKLRLDLKRERQTSLGHKYRADVYLKKYRQLDAQNEALRGELFSQAETAEIAHRETERQLEIEGLQSELALAREELEIAKTDNEQNFDVQADLRQQLGKLKYEVFASQKQARKFRDLRDQGHIQYQKSEVQRRESLREYAQLQRRAGASKGVSRVVEFGVQVCQVGSDFGVQTVSLGGGSVCRPVVREVVECDQSDKRQKIQNLEKAVLSKICDARQMLVHFNQLQREQAITIPNRIRQNTELPACQNVIKLLCQFSAEQKQQFFKVVSPVDIIDHLNSRSEYHLQLQLVFPEILVSNIIINLQTGWCQDLELFTRNSLFIKYDNEIQFFCVNSQRDLQFSTIQYQSDESDTVFQIWIMTQLFFILVGGKVVQETDTLIYYMLNNVKIIVI</sequence>
<accession>V6LQC4</accession>
<protein>
    <submittedName>
        <fullName evidence="3">Uncharacterized protein</fullName>
    </submittedName>
</protein>
<feature type="coiled-coil region" evidence="1">
    <location>
        <begin position="1"/>
        <end position="28"/>
    </location>
</feature>
<feature type="region of interest" description="Disordered" evidence="2">
    <location>
        <begin position="97"/>
        <end position="152"/>
    </location>
</feature>
<dbReference type="Proteomes" id="UP000018208">
    <property type="component" value="Unassembled WGS sequence"/>
</dbReference>
<proteinExistence type="predicted"/>
<reference evidence="4" key="2">
    <citation type="submission" date="2020-12" db="EMBL/GenBank/DDBJ databases">
        <title>New Spironucleus salmonicida genome in near-complete chromosomes.</title>
        <authorList>
            <person name="Xu F."/>
            <person name="Kurt Z."/>
            <person name="Jimenez-Gonzalez A."/>
            <person name="Astvaldsson A."/>
            <person name="Andersson J.O."/>
            <person name="Svard S.G."/>
        </authorList>
    </citation>
    <scope>NUCLEOTIDE SEQUENCE</scope>
    <source>
        <strain evidence="4">ATCC 50377</strain>
    </source>
</reference>
<dbReference type="EMBL" id="KI546063">
    <property type="protein sequence ID" value="EST46785.1"/>
    <property type="molecule type" value="Genomic_DNA"/>
</dbReference>